<proteinExistence type="predicted"/>
<feature type="transmembrane region" description="Helical" evidence="2">
    <location>
        <begin position="173"/>
        <end position="192"/>
    </location>
</feature>
<reference evidence="3 4" key="1">
    <citation type="submission" date="2023-02" db="EMBL/GenBank/DDBJ databases">
        <title>LHISI_Scaffold_Assembly.</title>
        <authorList>
            <person name="Stuart O.P."/>
            <person name="Cleave R."/>
            <person name="Magrath M.J.L."/>
            <person name="Mikheyev A.S."/>
        </authorList>
    </citation>
    <scope>NUCLEOTIDE SEQUENCE [LARGE SCALE GENOMIC DNA]</scope>
    <source>
        <strain evidence="3">Daus_M_001</strain>
        <tissue evidence="3">Leg muscle</tissue>
    </source>
</reference>
<comment type="caution">
    <text evidence="3">The sequence shown here is derived from an EMBL/GenBank/DDBJ whole genome shotgun (WGS) entry which is preliminary data.</text>
</comment>
<keyword evidence="4" id="KW-1185">Reference proteome</keyword>
<sequence length="407" mass="45331">MERRDTWSWEEKNCDIVSPRVIYSAHLAAIRRFRFAFITEGLGIGEAEMRRVAVAAACKDEGNGNTPRKSAGQLKWPLSLANSSCTRQQNGLTSKPHDWTPFASHCLVTSRQSAGEPTGKILESKLVGILSPKSNHTINLDANGGECITESPSLQILWKIYTFAYNVRGHEKMLIVVHVLLIVVHVVLIVVHVGLIEANVMLIMVLIVMHVVLILVHVELILIVLCVVLIVVLMVLIGVNVVLIVAACKAYGGTCDADCSCMEPVLLILLCLFTASLWFTMISRRSKIISESGLFDTLINNLLFELHIPGYKFCRSGTKLAKRLARWDRQHDIAYSQHKDPETQQQSDKILAQKADDIRKSSDTSVWHFQHHEGQSLDEHGCKEQEEGASETKSGVKGKKHMQCLVP</sequence>
<evidence type="ECO:0000256" key="1">
    <source>
        <dbReference type="SAM" id="MobiDB-lite"/>
    </source>
</evidence>
<dbReference type="EMBL" id="JARBHB010000007">
    <property type="protein sequence ID" value="KAJ8879698.1"/>
    <property type="molecule type" value="Genomic_DNA"/>
</dbReference>
<name>A0ABQ9H6A9_9NEOP</name>
<feature type="compositionally biased region" description="Basic and acidic residues" evidence="1">
    <location>
        <begin position="373"/>
        <end position="386"/>
    </location>
</feature>
<evidence type="ECO:0000313" key="3">
    <source>
        <dbReference type="EMBL" id="KAJ8879698.1"/>
    </source>
</evidence>
<protein>
    <submittedName>
        <fullName evidence="3">Uncharacterized protein</fullName>
    </submittedName>
</protein>
<evidence type="ECO:0000313" key="4">
    <source>
        <dbReference type="Proteomes" id="UP001159363"/>
    </source>
</evidence>
<accession>A0ABQ9H6A9</accession>
<dbReference type="Proteomes" id="UP001159363">
    <property type="component" value="Chromosome 6"/>
</dbReference>
<gene>
    <name evidence="3" type="ORF">PR048_020306</name>
</gene>
<feature type="transmembrane region" description="Helical" evidence="2">
    <location>
        <begin position="223"/>
        <end position="245"/>
    </location>
</feature>
<keyword evidence="2" id="KW-1133">Transmembrane helix</keyword>
<feature type="region of interest" description="Disordered" evidence="1">
    <location>
        <begin position="373"/>
        <end position="407"/>
    </location>
</feature>
<feature type="compositionally biased region" description="Basic residues" evidence="1">
    <location>
        <begin position="396"/>
        <end position="407"/>
    </location>
</feature>
<evidence type="ECO:0000256" key="2">
    <source>
        <dbReference type="SAM" id="Phobius"/>
    </source>
</evidence>
<feature type="transmembrane region" description="Helical" evidence="2">
    <location>
        <begin position="198"/>
        <end position="216"/>
    </location>
</feature>
<feature type="transmembrane region" description="Helical" evidence="2">
    <location>
        <begin position="265"/>
        <end position="282"/>
    </location>
</feature>
<organism evidence="3 4">
    <name type="scientific">Dryococelus australis</name>
    <dbReference type="NCBI Taxonomy" id="614101"/>
    <lineage>
        <taxon>Eukaryota</taxon>
        <taxon>Metazoa</taxon>
        <taxon>Ecdysozoa</taxon>
        <taxon>Arthropoda</taxon>
        <taxon>Hexapoda</taxon>
        <taxon>Insecta</taxon>
        <taxon>Pterygota</taxon>
        <taxon>Neoptera</taxon>
        <taxon>Polyneoptera</taxon>
        <taxon>Phasmatodea</taxon>
        <taxon>Verophasmatodea</taxon>
        <taxon>Anareolatae</taxon>
        <taxon>Phasmatidae</taxon>
        <taxon>Eurycanthinae</taxon>
        <taxon>Dryococelus</taxon>
    </lineage>
</organism>
<keyword evidence="2" id="KW-0812">Transmembrane</keyword>
<keyword evidence="2" id="KW-0472">Membrane</keyword>